<evidence type="ECO:0000313" key="3">
    <source>
        <dbReference type="Proteomes" id="UP000294530"/>
    </source>
</evidence>
<dbReference type="Gene3D" id="3.90.1300.10">
    <property type="entry name" value="Amidase signature (AS) domain"/>
    <property type="match status" value="1"/>
</dbReference>
<dbReference type="AlphaFoldDB" id="A0A976IDL2"/>
<dbReference type="Proteomes" id="UP000294530">
    <property type="component" value="Unassembled WGS sequence"/>
</dbReference>
<evidence type="ECO:0000259" key="1">
    <source>
        <dbReference type="Pfam" id="PF01425"/>
    </source>
</evidence>
<gene>
    <name evidence="2" type="ORF">CCR75_005389</name>
</gene>
<dbReference type="InterPro" id="IPR036928">
    <property type="entry name" value="AS_sf"/>
</dbReference>
<dbReference type="PANTHER" id="PTHR11895:SF67">
    <property type="entry name" value="AMIDASE DOMAIN-CONTAINING PROTEIN"/>
    <property type="match status" value="1"/>
</dbReference>
<keyword evidence="3" id="KW-1185">Reference proteome</keyword>
<feature type="domain" description="Amidase" evidence="1">
    <location>
        <begin position="15"/>
        <end position="118"/>
    </location>
</feature>
<dbReference type="SUPFAM" id="SSF75304">
    <property type="entry name" value="Amidase signature (AS) enzymes"/>
    <property type="match status" value="1"/>
</dbReference>
<sequence length="151" mass="16722">MSPETQILLTFGRSFSAMDFIAAQRIRAFALRQFQEKVLSHVDAFVTPSTGITAPEIPLEAFAAGELNVAQISNIFRFCVYGNLIGVPSVVVPIGYDSRGLPMSIQFQTAHWQEDMLLRLAHATETLHGTGQKRPQIYFSILDDAAKYSSN</sequence>
<dbReference type="InterPro" id="IPR023631">
    <property type="entry name" value="Amidase_dom"/>
</dbReference>
<organism evidence="2 3">
    <name type="scientific">Bremia lactucae</name>
    <name type="common">Lettuce downy mildew</name>
    <dbReference type="NCBI Taxonomy" id="4779"/>
    <lineage>
        <taxon>Eukaryota</taxon>
        <taxon>Sar</taxon>
        <taxon>Stramenopiles</taxon>
        <taxon>Oomycota</taxon>
        <taxon>Peronosporomycetes</taxon>
        <taxon>Peronosporales</taxon>
        <taxon>Peronosporaceae</taxon>
        <taxon>Bremia</taxon>
    </lineage>
</organism>
<evidence type="ECO:0000313" key="2">
    <source>
        <dbReference type="EMBL" id="TDH68443.1"/>
    </source>
</evidence>
<dbReference type="PANTHER" id="PTHR11895">
    <property type="entry name" value="TRANSAMIDASE"/>
    <property type="match status" value="1"/>
</dbReference>
<dbReference type="GeneID" id="94349141"/>
<dbReference type="OrthoDB" id="566138at2759"/>
<accession>A0A976IDL2</accession>
<dbReference type="KEGG" id="blac:94349141"/>
<proteinExistence type="predicted"/>
<dbReference type="RefSeq" id="XP_067817942.1">
    <property type="nucleotide sequence ID" value="XM_067963470.1"/>
</dbReference>
<comment type="caution">
    <text evidence="2">The sequence shown here is derived from an EMBL/GenBank/DDBJ whole genome shotgun (WGS) entry which is preliminary data.</text>
</comment>
<dbReference type="InterPro" id="IPR000120">
    <property type="entry name" value="Amidase"/>
</dbReference>
<name>A0A976IDL2_BRELC</name>
<dbReference type="Pfam" id="PF01425">
    <property type="entry name" value="Amidase"/>
    <property type="match status" value="1"/>
</dbReference>
<reference evidence="2 3" key="1">
    <citation type="journal article" date="2021" name="Genome Biol.">
        <title>AFLAP: assembly-free linkage analysis pipeline using k-mers from genome sequencing data.</title>
        <authorList>
            <person name="Fletcher K."/>
            <person name="Zhang L."/>
            <person name="Gil J."/>
            <person name="Han R."/>
            <person name="Cavanaugh K."/>
            <person name="Michelmore R."/>
        </authorList>
    </citation>
    <scope>NUCLEOTIDE SEQUENCE [LARGE SCALE GENOMIC DNA]</scope>
    <source>
        <strain evidence="2 3">SF5</strain>
    </source>
</reference>
<dbReference type="EMBL" id="SHOA02000019">
    <property type="protein sequence ID" value="TDH68443.1"/>
    <property type="molecule type" value="Genomic_DNA"/>
</dbReference>
<protein>
    <recommendedName>
        <fullName evidence="1">Amidase domain-containing protein</fullName>
    </recommendedName>
</protein>
<dbReference type="GO" id="GO:0003824">
    <property type="term" value="F:catalytic activity"/>
    <property type="evidence" value="ECO:0007669"/>
    <property type="project" value="InterPro"/>
</dbReference>